<protein>
    <submittedName>
        <fullName evidence="4">Flavin-dependent oxidoreductase, luciferase family (Includes alkanesulfonate monooxygenase SsuD and methylene tetrahydromethanopterin reductase)</fullName>
    </submittedName>
</protein>
<dbReference type="Proteomes" id="UP000183561">
    <property type="component" value="Unassembled WGS sequence"/>
</dbReference>
<dbReference type="RefSeq" id="WP_072939388.1">
    <property type="nucleotide sequence ID" value="NZ_FNSV01000005.1"/>
</dbReference>
<evidence type="ECO:0000313" key="5">
    <source>
        <dbReference type="Proteomes" id="UP000183561"/>
    </source>
</evidence>
<dbReference type="AlphaFoldDB" id="A0A1H4TLY7"/>
<dbReference type="Pfam" id="PF00296">
    <property type="entry name" value="Bac_luciferase"/>
    <property type="match status" value="1"/>
</dbReference>
<dbReference type="InterPro" id="IPR036661">
    <property type="entry name" value="Luciferase-like_sf"/>
</dbReference>
<evidence type="ECO:0000256" key="1">
    <source>
        <dbReference type="ARBA" id="ARBA00023002"/>
    </source>
</evidence>
<proteinExistence type="predicted"/>
<keyword evidence="1" id="KW-0560">Oxidoreductase</keyword>
<dbReference type="InterPro" id="IPR011251">
    <property type="entry name" value="Luciferase-like_dom"/>
</dbReference>
<keyword evidence="5" id="KW-1185">Reference proteome</keyword>
<dbReference type="GO" id="GO:0004497">
    <property type="term" value="F:monooxygenase activity"/>
    <property type="evidence" value="ECO:0007669"/>
    <property type="project" value="UniProtKB-KW"/>
</dbReference>
<dbReference type="InterPro" id="IPR050766">
    <property type="entry name" value="Bact_Lucif_Oxidored"/>
</dbReference>
<reference evidence="5" key="1">
    <citation type="submission" date="2016-10" db="EMBL/GenBank/DDBJ databases">
        <authorList>
            <person name="Varghese N."/>
            <person name="Submissions S."/>
        </authorList>
    </citation>
    <scope>NUCLEOTIDE SEQUENCE [LARGE SCALE GENOMIC DNA]</scope>
    <source>
        <strain evidence="5">DSM 44498</strain>
    </source>
</reference>
<organism evidence="4 5">
    <name type="scientific">Rhodococcus koreensis</name>
    <dbReference type="NCBI Taxonomy" id="99653"/>
    <lineage>
        <taxon>Bacteria</taxon>
        <taxon>Bacillati</taxon>
        <taxon>Actinomycetota</taxon>
        <taxon>Actinomycetes</taxon>
        <taxon>Mycobacteriales</taxon>
        <taxon>Nocardiaceae</taxon>
        <taxon>Rhodococcus</taxon>
    </lineage>
</organism>
<evidence type="ECO:0000259" key="3">
    <source>
        <dbReference type="Pfam" id="PF00296"/>
    </source>
</evidence>
<evidence type="ECO:0000256" key="2">
    <source>
        <dbReference type="ARBA" id="ARBA00023033"/>
    </source>
</evidence>
<keyword evidence="2 4" id="KW-0503">Monooxygenase</keyword>
<gene>
    <name evidence="4" type="ORF">SAMN04490239_4594</name>
</gene>
<name>A0A1H4TLY7_9NOCA</name>
<dbReference type="PANTHER" id="PTHR30137:SF8">
    <property type="entry name" value="BLR5498 PROTEIN"/>
    <property type="match status" value="1"/>
</dbReference>
<dbReference type="EMBL" id="FNSV01000005">
    <property type="protein sequence ID" value="SEC57399.1"/>
    <property type="molecule type" value="Genomic_DNA"/>
</dbReference>
<sequence length="388" mass="43169">MRFIMMSECATEPGTTHHRRYRDMVDEAVFAEEMGFYGWGTSEHHFFNDMCVTSAPECLFTAVAMRTNRIRLRYMSRLTSVIHPILVAEQTATTDLLSDGRVELTTARGNTLLQLDAFGVSLEETRDRSEEALDLIVRALSDDTFSHDGPHWGTIPERRLSPKSLQEPHPPLYKIVQSVESAADARRKGLGMITSDAYLGWEVLQANLDAYNAVSEDEVSPVGRYAIKSAASSVMSARCAKTNDEALAHAEADLLKFAQMIINDVYVQLAERSPEQYGEFSRIGLLRKHADDADWLRTCGPTVLVGDPQHCVEQVQRTADMGADEIVLRIDGGTHDERMQSIENFGRYVIPYFGNPAGVVRTGPVGLLPGDPRQRPSYEIDTAEELAG</sequence>
<dbReference type="Gene3D" id="3.20.20.30">
    <property type="entry name" value="Luciferase-like domain"/>
    <property type="match status" value="1"/>
</dbReference>
<accession>A0A1H4TLY7</accession>
<dbReference type="GO" id="GO:0005829">
    <property type="term" value="C:cytosol"/>
    <property type="evidence" value="ECO:0007669"/>
    <property type="project" value="TreeGrafter"/>
</dbReference>
<feature type="domain" description="Luciferase-like" evidence="3">
    <location>
        <begin position="1"/>
        <end position="324"/>
    </location>
</feature>
<evidence type="ECO:0000313" key="4">
    <source>
        <dbReference type="EMBL" id="SEC57399.1"/>
    </source>
</evidence>
<dbReference type="PANTHER" id="PTHR30137">
    <property type="entry name" value="LUCIFERASE-LIKE MONOOXYGENASE"/>
    <property type="match status" value="1"/>
</dbReference>
<dbReference type="SUPFAM" id="SSF51679">
    <property type="entry name" value="Bacterial luciferase-like"/>
    <property type="match status" value="1"/>
</dbReference>
<dbReference type="GO" id="GO:0016705">
    <property type="term" value="F:oxidoreductase activity, acting on paired donors, with incorporation or reduction of molecular oxygen"/>
    <property type="evidence" value="ECO:0007669"/>
    <property type="project" value="InterPro"/>
</dbReference>